<name>A0A6A1R449_9BURK</name>
<reference evidence="1" key="1">
    <citation type="submission" date="2019-09" db="EMBL/GenBank/DDBJ databases">
        <title>Draft genome sequences of 48 bacterial type strains from the CCUG.</title>
        <authorList>
            <person name="Tunovic T."/>
            <person name="Pineiro-Iglesias B."/>
            <person name="Unosson C."/>
            <person name="Inganas E."/>
            <person name="Ohlen M."/>
            <person name="Cardew S."/>
            <person name="Jensie-Markopoulos S."/>
            <person name="Salva-Serra F."/>
            <person name="Jaen-Luchoro D."/>
            <person name="Karlsson R."/>
            <person name="Svensson-Stadler L."/>
            <person name="Chun J."/>
            <person name="Moore E."/>
        </authorList>
    </citation>
    <scope>NUCLEOTIDE SEQUENCE</scope>
    <source>
        <strain evidence="1">CCUG 15333</strain>
    </source>
</reference>
<dbReference type="AlphaFoldDB" id="A0A6A1R449"/>
<evidence type="ECO:0000313" key="1">
    <source>
        <dbReference type="EMBL" id="KAB0587458.1"/>
    </source>
</evidence>
<gene>
    <name evidence="1" type="ORF">F7P80_06710</name>
</gene>
<sequence length="181" mass="20160">MPLLDRNTWYILKHLHHSLAAQAASRIDAGESVPAAAYLVSPAAADDCLAQMHVAEVDGEFMAELLGRSDADQLLAQYLTDALQEGSKIQQHIAREHGLLPHYTVCVQETRLPNADSQTLPRPALLVLIRARNFVLPVFHLIRELPDGRRTCHVRPFPDLQEIEGAQHLLQAFPLARTTLQ</sequence>
<proteinExistence type="predicted"/>
<organism evidence="1">
    <name type="scientific">Comamonas kerstersii</name>
    <dbReference type="NCBI Taxonomy" id="225992"/>
    <lineage>
        <taxon>Bacteria</taxon>
        <taxon>Pseudomonadati</taxon>
        <taxon>Pseudomonadota</taxon>
        <taxon>Betaproteobacteria</taxon>
        <taxon>Burkholderiales</taxon>
        <taxon>Comamonadaceae</taxon>
        <taxon>Comamonas</taxon>
    </lineage>
</organism>
<protein>
    <submittedName>
        <fullName evidence="1">Uncharacterized protein</fullName>
    </submittedName>
</protein>
<dbReference type="EMBL" id="VZOT01000003">
    <property type="protein sequence ID" value="KAB0587458.1"/>
    <property type="molecule type" value="Genomic_DNA"/>
</dbReference>
<dbReference type="RefSeq" id="WP_151043528.1">
    <property type="nucleotide sequence ID" value="NZ_CATYED010000032.1"/>
</dbReference>
<comment type="caution">
    <text evidence="1">The sequence shown here is derived from an EMBL/GenBank/DDBJ whole genome shotgun (WGS) entry which is preliminary data.</text>
</comment>
<accession>A0A6A1R449</accession>